<dbReference type="GO" id="GO:0007034">
    <property type="term" value="P:vacuolar transport"/>
    <property type="evidence" value="ECO:0007669"/>
    <property type="project" value="InterPro"/>
</dbReference>
<evidence type="ECO:0000313" key="2">
    <source>
        <dbReference type="EMBL" id="KAK7801484.1"/>
    </source>
</evidence>
<organism evidence="2 3">
    <name type="scientific">Myodes glareolus</name>
    <name type="common">Bank vole</name>
    <name type="synonym">Clethrionomys glareolus</name>
    <dbReference type="NCBI Taxonomy" id="447135"/>
    <lineage>
        <taxon>Eukaryota</taxon>
        <taxon>Metazoa</taxon>
        <taxon>Chordata</taxon>
        <taxon>Craniata</taxon>
        <taxon>Vertebrata</taxon>
        <taxon>Euteleostomi</taxon>
        <taxon>Mammalia</taxon>
        <taxon>Eutheria</taxon>
        <taxon>Euarchontoglires</taxon>
        <taxon>Glires</taxon>
        <taxon>Rodentia</taxon>
        <taxon>Myomorpha</taxon>
        <taxon>Muroidea</taxon>
        <taxon>Cricetidae</taxon>
        <taxon>Arvicolinae</taxon>
        <taxon>Myodes</taxon>
    </lineage>
</organism>
<dbReference type="Proteomes" id="UP001488838">
    <property type="component" value="Unassembled WGS sequence"/>
</dbReference>
<reference evidence="2 3" key="1">
    <citation type="journal article" date="2023" name="bioRxiv">
        <title>Conserved and derived expression patterns and positive selection on dental genes reveal complex evolutionary context of ever-growing rodent molars.</title>
        <authorList>
            <person name="Calamari Z.T."/>
            <person name="Song A."/>
            <person name="Cohen E."/>
            <person name="Akter M."/>
            <person name="Roy R.D."/>
            <person name="Hallikas O."/>
            <person name="Christensen M.M."/>
            <person name="Li P."/>
            <person name="Marangoni P."/>
            <person name="Jernvall J."/>
            <person name="Klein O.D."/>
        </authorList>
    </citation>
    <scope>NUCLEOTIDE SEQUENCE [LARGE SCALE GENOMIC DNA]</scope>
    <source>
        <strain evidence="2">V071</strain>
    </source>
</reference>
<name>A0AAW0HFE5_MYOGA</name>
<dbReference type="Pfam" id="PF03357">
    <property type="entry name" value="Snf7"/>
    <property type="match status" value="1"/>
</dbReference>
<protein>
    <submittedName>
        <fullName evidence="2">Uncharacterized protein</fullName>
    </submittedName>
</protein>
<proteinExistence type="inferred from homology"/>
<accession>A0AAW0HFE5</accession>
<dbReference type="InterPro" id="IPR005024">
    <property type="entry name" value="Snf7_fam"/>
</dbReference>
<comment type="caution">
    <text evidence="2">The sequence shown here is derived from an EMBL/GenBank/DDBJ whole genome shotgun (WGS) entry which is preliminary data.</text>
</comment>
<dbReference type="AlphaFoldDB" id="A0AAW0HFE5"/>
<sequence length="150" mass="16693">MKRELHVAKMYETKSKQSKGEKGCWGGPSSKQMLLTLWAGSVTLQALWRKKRLEQKLAQTHRALSILEVQPVAIENATTKAEVLCTMDLAAQGMKKVCQEPPPQPFSSCDFQGLVAIGVADGLSHRLEQLDFIRGLLRLELEHPGVLEDI</sequence>
<comment type="similarity">
    <text evidence="1">Belongs to the SNF7 family.</text>
</comment>
<evidence type="ECO:0000313" key="3">
    <source>
        <dbReference type="Proteomes" id="UP001488838"/>
    </source>
</evidence>
<evidence type="ECO:0000256" key="1">
    <source>
        <dbReference type="ARBA" id="ARBA00006190"/>
    </source>
</evidence>
<gene>
    <name evidence="2" type="ORF">U0070_006647</name>
</gene>
<dbReference type="EMBL" id="JBBHLL010000501">
    <property type="protein sequence ID" value="KAK7801484.1"/>
    <property type="molecule type" value="Genomic_DNA"/>
</dbReference>
<keyword evidence="3" id="KW-1185">Reference proteome</keyword>